<dbReference type="STRING" id="7739.C3YIA7"/>
<dbReference type="EMBL" id="GG666514">
    <property type="protein sequence ID" value="EEN60244.1"/>
    <property type="molecule type" value="Genomic_DNA"/>
</dbReference>
<feature type="non-terminal residue" evidence="2">
    <location>
        <position position="88"/>
    </location>
</feature>
<keyword evidence="1" id="KW-0812">Transmembrane</keyword>
<reference evidence="2" key="1">
    <citation type="journal article" date="2008" name="Nature">
        <title>The amphioxus genome and the evolution of the chordate karyotype.</title>
        <authorList>
            <consortium name="US DOE Joint Genome Institute (JGI-PGF)"/>
            <person name="Putnam N.H."/>
            <person name="Butts T."/>
            <person name="Ferrier D.E.K."/>
            <person name="Furlong R.F."/>
            <person name="Hellsten U."/>
            <person name="Kawashima T."/>
            <person name="Robinson-Rechavi M."/>
            <person name="Shoguchi E."/>
            <person name="Terry A."/>
            <person name="Yu J.-K."/>
            <person name="Benito-Gutierrez E.L."/>
            <person name="Dubchak I."/>
            <person name="Garcia-Fernandez J."/>
            <person name="Gibson-Brown J.J."/>
            <person name="Grigoriev I.V."/>
            <person name="Horton A.C."/>
            <person name="de Jong P.J."/>
            <person name="Jurka J."/>
            <person name="Kapitonov V.V."/>
            <person name="Kohara Y."/>
            <person name="Kuroki Y."/>
            <person name="Lindquist E."/>
            <person name="Lucas S."/>
            <person name="Osoegawa K."/>
            <person name="Pennacchio L.A."/>
            <person name="Salamov A.A."/>
            <person name="Satou Y."/>
            <person name="Sauka-Spengler T."/>
            <person name="Schmutz J."/>
            <person name="Shin-I T."/>
            <person name="Toyoda A."/>
            <person name="Bronner-Fraser M."/>
            <person name="Fujiyama A."/>
            <person name="Holland L.Z."/>
            <person name="Holland P.W.H."/>
            <person name="Satoh N."/>
            <person name="Rokhsar D.S."/>
        </authorList>
    </citation>
    <scope>NUCLEOTIDE SEQUENCE [LARGE SCALE GENOMIC DNA]</scope>
    <source>
        <strain evidence="2">S238N-H82</strain>
        <tissue evidence="2">Testes</tissue>
    </source>
</reference>
<sequence>TKVFCYPPTNFTIPQANYLNAFCKESLISEQTMSSLFPYFVLLFGLLMYIPHLLWTMLLGAKLTSQIIIITKQIDETYTKIVAFSQGL</sequence>
<protein>
    <submittedName>
        <fullName evidence="2">Uncharacterized protein</fullName>
    </submittedName>
</protein>
<feature type="transmembrane region" description="Helical" evidence="1">
    <location>
        <begin position="36"/>
        <end position="55"/>
    </location>
</feature>
<organism>
    <name type="scientific">Branchiostoma floridae</name>
    <name type="common">Florida lancelet</name>
    <name type="synonym">Amphioxus</name>
    <dbReference type="NCBI Taxonomy" id="7739"/>
    <lineage>
        <taxon>Eukaryota</taxon>
        <taxon>Metazoa</taxon>
        <taxon>Chordata</taxon>
        <taxon>Cephalochordata</taxon>
        <taxon>Leptocardii</taxon>
        <taxon>Amphioxiformes</taxon>
        <taxon>Branchiostomatidae</taxon>
        <taxon>Branchiostoma</taxon>
    </lineage>
</organism>
<dbReference type="GO" id="GO:0032732">
    <property type="term" value="P:positive regulation of interleukin-1 production"/>
    <property type="evidence" value="ECO:0007669"/>
    <property type="project" value="InterPro"/>
</dbReference>
<dbReference type="GO" id="GO:0015267">
    <property type="term" value="F:channel activity"/>
    <property type="evidence" value="ECO:0007669"/>
    <property type="project" value="InterPro"/>
</dbReference>
<gene>
    <name evidence="2" type="ORF">BRAFLDRAFT_189679</name>
</gene>
<dbReference type="PANTHER" id="PTHR15759:SF6">
    <property type="entry name" value="INNEXIN"/>
    <property type="match status" value="1"/>
</dbReference>
<keyword evidence="1" id="KW-1133">Transmembrane helix</keyword>
<dbReference type="InParanoid" id="C3YIA7"/>
<dbReference type="GO" id="GO:0006812">
    <property type="term" value="P:monoatomic cation transport"/>
    <property type="evidence" value="ECO:0007669"/>
    <property type="project" value="InterPro"/>
</dbReference>
<accession>C3YIA7</accession>
<dbReference type="PANTHER" id="PTHR15759">
    <property type="entry name" value="PANNEXIN"/>
    <property type="match status" value="1"/>
</dbReference>
<feature type="non-terminal residue" evidence="2">
    <location>
        <position position="1"/>
    </location>
</feature>
<dbReference type="InterPro" id="IPR039099">
    <property type="entry name" value="Pannexin"/>
</dbReference>
<dbReference type="AlphaFoldDB" id="C3YIA7"/>
<evidence type="ECO:0000256" key="1">
    <source>
        <dbReference type="SAM" id="Phobius"/>
    </source>
</evidence>
<proteinExistence type="predicted"/>
<evidence type="ECO:0000313" key="2">
    <source>
        <dbReference type="EMBL" id="EEN60244.1"/>
    </source>
</evidence>
<name>C3YIA7_BRAFL</name>
<keyword evidence="1" id="KW-0472">Membrane</keyword>